<proteinExistence type="predicted"/>
<dbReference type="AlphaFoldDB" id="A0A7G1NXQ3"/>
<feature type="compositionally biased region" description="Basic and acidic residues" evidence="1">
    <location>
        <begin position="33"/>
        <end position="45"/>
    </location>
</feature>
<sequence>MITYYLGRPPTARATDADETGKTYAIDTTDVTEETHETDEVGRPE</sequence>
<evidence type="ECO:0000313" key="3">
    <source>
        <dbReference type="Proteomes" id="UP000516444"/>
    </source>
</evidence>
<gene>
    <name evidence="2" type="ORF">GCM10017557_05540</name>
</gene>
<name>A0A7G1NXQ3_9ACTN</name>
<protein>
    <submittedName>
        <fullName evidence="2">Uncharacterized protein</fullName>
    </submittedName>
</protein>
<organism evidence="2 3">
    <name type="scientific">Streptomyces aurantiacus</name>
    <dbReference type="NCBI Taxonomy" id="47760"/>
    <lineage>
        <taxon>Bacteria</taxon>
        <taxon>Bacillati</taxon>
        <taxon>Actinomycetota</taxon>
        <taxon>Actinomycetes</taxon>
        <taxon>Kitasatosporales</taxon>
        <taxon>Streptomycetaceae</taxon>
        <taxon>Streptomyces</taxon>
        <taxon>Streptomyces aurantiacus group</taxon>
    </lineage>
</organism>
<reference evidence="2 3" key="1">
    <citation type="journal article" date="2014" name="Int. J. Syst. Evol. Microbiol.">
        <title>Complete genome sequence of Corynebacterium casei LMG S-19264T (=DSM 44701T), isolated from a smear-ripened cheese.</title>
        <authorList>
            <consortium name="US DOE Joint Genome Institute (JGI-PGF)"/>
            <person name="Walter F."/>
            <person name="Albersmeier A."/>
            <person name="Kalinowski J."/>
            <person name="Ruckert C."/>
        </authorList>
    </citation>
    <scope>NUCLEOTIDE SEQUENCE [LARGE SCALE GENOMIC DNA]</scope>
    <source>
        <strain evidence="2 3">JCM 4677</strain>
    </source>
</reference>
<dbReference type="EMBL" id="AP023440">
    <property type="protein sequence ID" value="BCL25695.1"/>
    <property type="molecule type" value="Genomic_DNA"/>
</dbReference>
<accession>A0A7G1NXQ3</accession>
<evidence type="ECO:0000256" key="1">
    <source>
        <dbReference type="SAM" id="MobiDB-lite"/>
    </source>
</evidence>
<feature type="region of interest" description="Disordered" evidence="1">
    <location>
        <begin position="1"/>
        <end position="45"/>
    </location>
</feature>
<dbReference type="Proteomes" id="UP000516444">
    <property type="component" value="Chromosome"/>
</dbReference>
<evidence type="ECO:0000313" key="2">
    <source>
        <dbReference type="EMBL" id="BCL25695.1"/>
    </source>
</evidence>
<dbReference type="KEGG" id="sgm:GCM10017557_05540"/>
<keyword evidence="3" id="KW-1185">Reference proteome</keyword>